<evidence type="ECO:0000313" key="2">
    <source>
        <dbReference type="EMBL" id="VAW79459.1"/>
    </source>
</evidence>
<dbReference type="AlphaFoldDB" id="A0A3B0YZ27"/>
<reference evidence="2" key="1">
    <citation type="submission" date="2018-06" db="EMBL/GenBank/DDBJ databases">
        <authorList>
            <person name="Zhirakovskaya E."/>
        </authorList>
    </citation>
    <scope>NUCLEOTIDE SEQUENCE</scope>
</reference>
<feature type="transmembrane region" description="Helical" evidence="1">
    <location>
        <begin position="177"/>
        <end position="196"/>
    </location>
</feature>
<keyword evidence="1" id="KW-0812">Transmembrane</keyword>
<dbReference type="EMBL" id="UOFK01000191">
    <property type="protein sequence ID" value="VAW79459.1"/>
    <property type="molecule type" value="Genomic_DNA"/>
</dbReference>
<evidence type="ECO:0008006" key="3">
    <source>
        <dbReference type="Google" id="ProtNLM"/>
    </source>
</evidence>
<keyword evidence="1" id="KW-0472">Membrane</keyword>
<accession>A0A3B0YZ27</accession>
<evidence type="ECO:0000256" key="1">
    <source>
        <dbReference type="SAM" id="Phobius"/>
    </source>
</evidence>
<keyword evidence="1" id="KW-1133">Transmembrane helix</keyword>
<sequence>MLIRWLLAGLLGCLLAPIGAASNPAPEGATYNTLARLLDDCIEQQFETDSLPDAFAVIDLETACPDLSVVLGKHTPLMTAVIADLRTGSLSELADLRFFARSFNQATNISTRLDPSGLAALLENILDEHKATAKPSWWERFIGWLNSRRASDTEPADMDWLKRLLENFSLSAEVAQFIVYIAAFVIIALALALIVNELRRSTLSHRLTRRWQASNNNTITPETPQQASGIQTKDLPHHLPALLGYCIRYLCVQQRLPDKKSLTNREILLYLSAQKDSAAVCFEHLYAQAERVIYGDQQLEKHAIEQCHKEALTLINSTVTRA</sequence>
<gene>
    <name evidence="2" type="ORF">MNBD_GAMMA13-1199</name>
</gene>
<protein>
    <recommendedName>
        <fullName evidence="3">DUF4129 domain-containing protein</fullName>
    </recommendedName>
</protein>
<proteinExistence type="predicted"/>
<organism evidence="2">
    <name type="scientific">hydrothermal vent metagenome</name>
    <dbReference type="NCBI Taxonomy" id="652676"/>
    <lineage>
        <taxon>unclassified sequences</taxon>
        <taxon>metagenomes</taxon>
        <taxon>ecological metagenomes</taxon>
    </lineage>
</organism>
<name>A0A3B0YZ27_9ZZZZ</name>